<evidence type="ECO:0000313" key="1">
    <source>
        <dbReference type="EMBL" id="KAI0067812.1"/>
    </source>
</evidence>
<organism evidence="1 2">
    <name type="scientific">Artomyces pyxidatus</name>
    <dbReference type="NCBI Taxonomy" id="48021"/>
    <lineage>
        <taxon>Eukaryota</taxon>
        <taxon>Fungi</taxon>
        <taxon>Dikarya</taxon>
        <taxon>Basidiomycota</taxon>
        <taxon>Agaricomycotina</taxon>
        <taxon>Agaricomycetes</taxon>
        <taxon>Russulales</taxon>
        <taxon>Auriscalpiaceae</taxon>
        <taxon>Artomyces</taxon>
    </lineage>
</organism>
<keyword evidence="1" id="KW-0687">Ribonucleoprotein</keyword>
<accession>A0ACB8THC2</accession>
<evidence type="ECO:0000313" key="2">
    <source>
        <dbReference type="Proteomes" id="UP000814140"/>
    </source>
</evidence>
<dbReference type="EMBL" id="MU277189">
    <property type="protein sequence ID" value="KAI0067812.1"/>
    <property type="molecule type" value="Genomic_DNA"/>
</dbReference>
<name>A0ACB8THC2_9AGAM</name>
<proteinExistence type="predicted"/>
<comment type="caution">
    <text evidence="1">The sequence shown here is derived from an EMBL/GenBank/DDBJ whole genome shotgun (WGS) entry which is preliminary data.</text>
</comment>
<protein>
    <submittedName>
        <fullName evidence="1">Ribosomal protein S16</fullName>
    </submittedName>
</protein>
<reference evidence="1" key="1">
    <citation type="submission" date="2021-03" db="EMBL/GenBank/DDBJ databases">
        <authorList>
            <consortium name="DOE Joint Genome Institute"/>
            <person name="Ahrendt S."/>
            <person name="Looney B.P."/>
            <person name="Miyauchi S."/>
            <person name="Morin E."/>
            <person name="Drula E."/>
            <person name="Courty P.E."/>
            <person name="Chicoki N."/>
            <person name="Fauchery L."/>
            <person name="Kohler A."/>
            <person name="Kuo A."/>
            <person name="Labutti K."/>
            <person name="Pangilinan J."/>
            <person name="Lipzen A."/>
            <person name="Riley R."/>
            <person name="Andreopoulos W."/>
            <person name="He G."/>
            <person name="Johnson J."/>
            <person name="Barry K.W."/>
            <person name="Grigoriev I.V."/>
            <person name="Nagy L."/>
            <person name="Hibbett D."/>
            <person name="Henrissat B."/>
            <person name="Matheny P.B."/>
            <person name="Labbe J."/>
            <person name="Martin F."/>
        </authorList>
    </citation>
    <scope>NUCLEOTIDE SEQUENCE</scope>
    <source>
        <strain evidence="1">HHB10654</strain>
    </source>
</reference>
<dbReference type="Proteomes" id="UP000814140">
    <property type="component" value="Unassembled WGS sequence"/>
</dbReference>
<sequence>MPVRLRLSLHGNKNSRIFHLVAIDLRKRRDAKPIELLGIYNPRLRLGEAHKTMEWSVDRIKYWLETGGATPSKTVVRLLERVSLV</sequence>
<reference evidence="1" key="2">
    <citation type="journal article" date="2022" name="New Phytol.">
        <title>Evolutionary transition to the ectomycorrhizal habit in the genomes of a hyperdiverse lineage of mushroom-forming fungi.</title>
        <authorList>
            <person name="Looney B."/>
            <person name="Miyauchi S."/>
            <person name="Morin E."/>
            <person name="Drula E."/>
            <person name="Courty P.E."/>
            <person name="Kohler A."/>
            <person name="Kuo A."/>
            <person name="LaButti K."/>
            <person name="Pangilinan J."/>
            <person name="Lipzen A."/>
            <person name="Riley R."/>
            <person name="Andreopoulos W."/>
            <person name="He G."/>
            <person name="Johnson J."/>
            <person name="Nolan M."/>
            <person name="Tritt A."/>
            <person name="Barry K.W."/>
            <person name="Grigoriev I.V."/>
            <person name="Nagy L.G."/>
            <person name="Hibbett D."/>
            <person name="Henrissat B."/>
            <person name="Matheny P.B."/>
            <person name="Labbe J."/>
            <person name="Martin F.M."/>
        </authorList>
    </citation>
    <scope>NUCLEOTIDE SEQUENCE</scope>
    <source>
        <strain evidence="1">HHB10654</strain>
    </source>
</reference>
<gene>
    <name evidence="1" type="ORF">BV25DRAFT_1819252</name>
</gene>
<keyword evidence="1" id="KW-0689">Ribosomal protein</keyword>
<keyword evidence="2" id="KW-1185">Reference proteome</keyword>